<dbReference type="Pfam" id="PF03547">
    <property type="entry name" value="Mem_trans"/>
    <property type="match status" value="1"/>
</dbReference>
<protein>
    <recommendedName>
        <fullName evidence="11">Transporter YfdV</fullName>
    </recommendedName>
</protein>
<feature type="transmembrane region" description="Helical" evidence="8">
    <location>
        <begin position="106"/>
        <end position="133"/>
    </location>
</feature>
<reference evidence="9 10" key="1">
    <citation type="journal article" date="2014" name="Int. J. Syst. Evol. Microbiol.">
        <title>Jeotgalibaca dankookensis gen. nov., sp. nov., a member of the family Carnobacteriaceae, isolated from seujeot (Korean traditional food).</title>
        <authorList>
            <person name="Lee D.G."/>
            <person name="Trujillo M.E."/>
            <person name="Kang H."/>
            <person name="Ahn T.Y."/>
        </authorList>
    </citation>
    <scope>NUCLEOTIDE SEQUENCE [LARGE SCALE GENOMIC DNA]</scope>
    <source>
        <strain evidence="9 10">EX-07</strain>
    </source>
</reference>
<feature type="transmembrane region" description="Helical" evidence="8">
    <location>
        <begin position="187"/>
        <end position="204"/>
    </location>
</feature>
<evidence type="ECO:0000256" key="1">
    <source>
        <dbReference type="ARBA" id="ARBA00004651"/>
    </source>
</evidence>
<evidence type="ECO:0000256" key="7">
    <source>
        <dbReference type="ARBA" id="ARBA00023136"/>
    </source>
</evidence>
<feature type="transmembrane region" description="Helical" evidence="8">
    <location>
        <begin position="225"/>
        <end position="242"/>
    </location>
</feature>
<feature type="transmembrane region" description="Helical" evidence="8">
    <location>
        <begin position="154"/>
        <end position="175"/>
    </location>
</feature>
<evidence type="ECO:0000313" key="9">
    <source>
        <dbReference type="EMBL" id="AQS53497.1"/>
    </source>
</evidence>
<dbReference type="InterPro" id="IPR004776">
    <property type="entry name" value="Mem_transp_PIN-like"/>
</dbReference>
<dbReference type="KEGG" id="jda:BW727_101129"/>
<evidence type="ECO:0008006" key="11">
    <source>
        <dbReference type="Google" id="ProtNLM"/>
    </source>
</evidence>
<dbReference type="STRING" id="708126.BW727_101129"/>
<dbReference type="PANTHER" id="PTHR36838">
    <property type="entry name" value="AUXIN EFFLUX CARRIER FAMILY PROTEIN"/>
    <property type="match status" value="1"/>
</dbReference>
<proteinExistence type="inferred from homology"/>
<keyword evidence="10" id="KW-1185">Reference proteome</keyword>
<dbReference type="GO" id="GO:0055085">
    <property type="term" value="P:transmembrane transport"/>
    <property type="evidence" value="ECO:0007669"/>
    <property type="project" value="InterPro"/>
</dbReference>
<feature type="transmembrane region" description="Helical" evidence="8">
    <location>
        <begin position="65"/>
        <end position="86"/>
    </location>
</feature>
<organism evidence="9 10">
    <name type="scientific">Jeotgalibaca dankookensis</name>
    <dbReference type="NCBI Taxonomy" id="708126"/>
    <lineage>
        <taxon>Bacteria</taxon>
        <taxon>Bacillati</taxon>
        <taxon>Bacillota</taxon>
        <taxon>Bacilli</taxon>
        <taxon>Lactobacillales</taxon>
        <taxon>Carnobacteriaceae</taxon>
        <taxon>Jeotgalibaca</taxon>
    </lineage>
</organism>
<comment type="similarity">
    <text evidence="2">Belongs to the auxin efflux carrier (TC 2.A.69) family.</text>
</comment>
<evidence type="ECO:0000256" key="6">
    <source>
        <dbReference type="ARBA" id="ARBA00022989"/>
    </source>
</evidence>
<evidence type="ECO:0000256" key="5">
    <source>
        <dbReference type="ARBA" id="ARBA00022692"/>
    </source>
</evidence>
<keyword evidence="4" id="KW-1003">Cell membrane</keyword>
<name>A0A1S6IPL7_9LACT</name>
<evidence type="ECO:0000256" key="2">
    <source>
        <dbReference type="ARBA" id="ARBA00010145"/>
    </source>
</evidence>
<dbReference type="Proteomes" id="UP000188993">
    <property type="component" value="Chromosome"/>
</dbReference>
<dbReference type="GO" id="GO:0005886">
    <property type="term" value="C:plasma membrane"/>
    <property type="evidence" value="ECO:0007669"/>
    <property type="project" value="UniProtKB-SubCell"/>
</dbReference>
<keyword evidence="7 8" id="KW-0472">Membrane</keyword>
<evidence type="ECO:0000256" key="3">
    <source>
        <dbReference type="ARBA" id="ARBA00022448"/>
    </source>
</evidence>
<gene>
    <name evidence="9" type="ORF">BW727_101129</name>
</gene>
<keyword evidence="3" id="KW-0813">Transport</keyword>
<keyword evidence="6 8" id="KW-1133">Transmembrane helix</keyword>
<feature type="transmembrane region" description="Helical" evidence="8">
    <location>
        <begin position="280"/>
        <end position="302"/>
    </location>
</feature>
<evidence type="ECO:0000313" key="10">
    <source>
        <dbReference type="Proteomes" id="UP000188993"/>
    </source>
</evidence>
<dbReference type="InterPro" id="IPR038770">
    <property type="entry name" value="Na+/solute_symporter_sf"/>
</dbReference>
<dbReference type="AlphaFoldDB" id="A0A1S6IPL7"/>
<dbReference type="Gene3D" id="1.20.1530.20">
    <property type="match status" value="1"/>
</dbReference>
<dbReference type="PANTHER" id="PTHR36838:SF1">
    <property type="entry name" value="SLR1864 PROTEIN"/>
    <property type="match status" value="1"/>
</dbReference>
<evidence type="ECO:0000256" key="4">
    <source>
        <dbReference type="ARBA" id="ARBA00022475"/>
    </source>
</evidence>
<dbReference type="EMBL" id="CP019728">
    <property type="protein sequence ID" value="AQS53497.1"/>
    <property type="molecule type" value="Genomic_DNA"/>
</dbReference>
<sequence length="304" mass="33627">MFQILLQQMLTMLTLAIFGFALIKSKTLDSEGTRQISTILTMYVMPAAMIASFHTDFDLSRLKLFGWAAIAAFLTVLSRIFLNYFIFDKNDRIAKYSVTFPNSGFFGIPIVTALIGIEGVFFMTAFIMVTNVMQWTYGQTLISGNRHSMSIKKLFLNPAMIGATIGLFLFITQIALPPFIWKAVDSIAALNTSLAMIVIGSYLANSNFKEIFTSRPAYKAATMRLLITPLLAFIIIKLLPINNAEVELVLTIASVAPAAANTAILGRLFGGDYKYGARIVVLTSLISILTIPFMIQFAQFIYAL</sequence>
<evidence type="ECO:0000256" key="8">
    <source>
        <dbReference type="SAM" id="Phobius"/>
    </source>
</evidence>
<feature type="transmembrane region" description="Helical" evidence="8">
    <location>
        <begin position="248"/>
        <end position="268"/>
    </location>
</feature>
<feature type="transmembrane region" description="Helical" evidence="8">
    <location>
        <begin position="35"/>
        <end position="53"/>
    </location>
</feature>
<keyword evidence="5 8" id="KW-0812">Transmembrane</keyword>
<comment type="subcellular location">
    <subcellularLocation>
        <location evidence="1">Cell membrane</location>
        <topology evidence="1">Multi-pass membrane protein</topology>
    </subcellularLocation>
</comment>
<accession>A0A1S6IPL7</accession>
<dbReference type="OrthoDB" id="9798064at2"/>
<dbReference type="RefSeq" id="WP_062469026.1">
    <property type="nucleotide sequence ID" value="NZ_BBYN01000010.1"/>
</dbReference>